<dbReference type="OrthoDB" id="9153870at2"/>
<evidence type="ECO:0000313" key="3">
    <source>
        <dbReference type="Proteomes" id="UP000000644"/>
    </source>
</evidence>
<dbReference type="RefSeq" id="WP_011798093.1">
    <property type="nucleotide sequence ID" value="NC_008758.1"/>
</dbReference>
<dbReference type="EMBL" id="CP000531">
    <property type="protein sequence ID" value="ABM39872.1"/>
    <property type="molecule type" value="Genomic_DNA"/>
</dbReference>
<evidence type="ECO:0000313" key="2">
    <source>
        <dbReference type="EMBL" id="ABM39872.1"/>
    </source>
</evidence>
<dbReference type="AlphaFoldDB" id="A1VW44"/>
<accession>A1VW44</accession>
<name>A1VW44_POLNA</name>
<reference evidence="3" key="1">
    <citation type="journal article" date="2009" name="Environ. Microbiol.">
        <title>The genome of Polaromonas naphthalenivorans strain CJ2, isolated from coal tar-contaminated sediment, reveals physiological and metabolic versatility and evolution through extensive horizontal gene transfer.</title>
        <authorList>
            <person name="Yagi J.M."/>
            <person name="Sims D."/>
            <person name="Brettin T."/>
            <person name="Bruce D."/>
            <person name="Madsen E.L."/>
        </authorList>
    </citation>
    <scope>NUCLEOTIDE SEQUENCE [LARGE SCALE GENOMIC DNA]</scope>
    <source>
        <strain evidence="3">CJ2</strain>
        <plasmid evidence="3">Plasmid pPNAP02</plasmid>
    </source>
</reference>
<gene>
    <name evidence="2" type="ordered locus">Pnap_4604</name>
</gene>
<protein>
    <submittedName>
        <fullName evidence="2">Uncharacterized protein</fullName>
    </submittedName>
</protein>
<feature type="region of interest" description="Disordered" evidence="1">
    <location>
        <begin position="348"/>
        <end position="367"/>
    </location>
</feature>
<evidence type="ECO:0000256" key="1">
    <source>
        <dbReference type="SAM" id="MobiDB-lite"/>
    </source>
</evidence>
<dbReference type="KEGG" id="pna:Pnap_4604"/>
<geneLocation type="plasmid" evidence="2 3">
    <name>pPNAP02</name>
</geneLocation>
<dbReference type="eggNOG" id="ENOG5030SC3">
    <property type="taxonomic scope" value="Bacteria"/>
</dbReference>
<proteinExistence type="predicted"/>
<keyword evidence="3" id="KW-1185">Reference proteome</keyword>
<dbReference type="HOGENOM" id="CLU_745195_0_0_4"/>
<keyword evidence="2" id="KW-0614">Plasmid</keyword>
<organism evidence="2 3">
    <name type="scientific">Polaromonas naphthalenivorans (strain CJ2)</name>
    <dbReference type="NCBI Taxonomy" id="365044"/>
    <lineage>
        <taxon>Bacteria</taxon>
        <taxon>Pseudomonadati</taxon>
        <taxon>Pseudomonadota</taxon>
        <taxon>Betaproteobacteria</taxon>
        <taxon>Burkholderiales</taxon>
        <taxon>Comamonadaceae</taxon>
        <taxon>Polaromonas</taxon>
    </lineage>
</organism>
<sequence>MSKIEDLHFKIERARRQQIYDDRVRATTSQFLERYRVVLEDLHAQGLSAYIPNETAAADRQLARIETLLGSNPSAAREMSAEVGSAIYRLPSLARTAFHAAKEAALRNERERHAAQARATELLEVAWQAHLGSWEDALARQLAYPLLGAVRRQLLHPGNGTSLAQLNAALSLVRTQAEGQSDALRESGRAASDAAAAKTILEHIQAQPAGKQAVPSNSSAPAALVLSASELAAHLLQVTKDGDDQAIDEACRREVVVAVHSALEDAGFVTEKPRRIREGDRDEVLIRALRPSGAEAEFRVSLNGDMRYAFERYEGTACKKDMDQVLPTLQSVYGIELSDRRVVWENPDDLDRTAKARPTPGEGHAHG</sequence>
<dbReference type="Proteomes" id="UP000000644">
    <property type="component" value="Plasmid pPNAP02"/>
</dbReference>